<dbReference type="SUPFAM" id="SSF52172">
    <property type="entry name" value="CheY-like"/>
    <property type="match status" value="1"/>
</dbReference>
<dbReference type="SMART" id="SM00448">
    <property type="entry name" value="REC"/>
    <property type="match status" value="1"/>
</dbReference>
<feature type="domain" description="PAC" evidence="10">
    <location>
        <begin position="504"/>
        <end position="556"/>
    </location>
</feature>
<dbReference type="InterPro" id="IPR005467">
    <property type="entry name" value="His_kinase_dom"/>
</dbReference>
<dbReference type="InterPro" id="IPR011006">
    <property type="entry name" value="CheY-like_superfamily"/>
</dbReference>
<dbReference type="SUPFAM" id="SSF55785">
    <property type="entry name" value="PYP-like sensor domain (PAS domain)"/>
    <property type="match status" value="6"/>
</dbReference>
<dbReference type="SMART" id="SM00086">
    <property type="entry name" value="PAC"/>
    <property type="match status" value="5"/>
</dbReference>
<dbReference type="PANTHER" id="PTHR43304:SF1">
    <property type="entry name" value="PAC DOMAIN-CONTAINING PROTEIN"/>
    <property type="match status" value="1"/>
</dbReference>
<accession>A0A8K0VBX9</accession>
<dbReference type="InterPro" id="IPR000700">
    <property type="entry name" value="PAS-assoc_C"/>
</dbReference>
<dbReference type="Pfam" id="PF00072">
    <property type="entry name" value="Response_reg"/>
    <property type="match status" value="1"/>
</dbReference>
<feature type="domain" description="PAC" evidence="10">
    <location>
        <begin position="879"/>
        <end position="931"/>
    </location>
</feature>
<feature type="domain" description="PAS" evidence="9">
    <location>
        <begin position="693"/>
        <end position="723"/>
    </location>
</feature>
<dbReference type="InterPro" id="IPR001610">
    <property type="entry name" value="PAC"/>
</dbReference>
<feature type="domain" description="Response regulatory" evidence="8">
    <location>
        <begin position="1188"/>
        <end position="1304"/>
    </location>
</feature>
<sequence>MMNGLLELPSSACDAYELLSVPVWIFSVETLEIIASNSAARDWLGHSADAFHSMAIDEICPLQDRAQIRDRIRDFQHLAGEGGLWTVVSRTGDRYTVRSDWRRLRVGGQDAILASIHDITPTGTADSSKPATTQAAPQRLYATLPGRHLAEVIAALPGMTAVLSLPGYRIVAVTDDYARTMLRQRDDLIGLPLFDLLTEDPAHPELRNLSSLRASLQRVRDLNVPDVLNIPDFPLPLPDGSLNGRSCLIVNKPVFDAEGQLGFILHRVEDVTELPDWPENAVPMENTLPLMRVRTALLALQERDKRLKAAERLLDVGSWEMDLHKRTVRWSARVFDLTGIPVEMGESDLEQYMEIVHPNDRKATAAAFEAFIEGDAPEVEFLHRLIRPDGESVHIRAVGARHRIGGHDMLVGFVQDISGYRQAEEHLRQVLRIQKVAGYIAKVGGWRVDLLRQSLSWSAETAKIFELPENPPPRFEELVRHCITADRERFGIAFEGCVRTGQPFDETLQIITGRGRSVWIRAIGAPVYDLDDQVIAIEGAFQDITDMVEARVAADEIARRLRATLENISDAFLLLDTDWRCTFLNSQGEFLLRRRREDLIGRNVWDEFPDAVGSRFQTEYQRAVATNEAVRFQEFFAPLDCWFEVSAYPTPEGVAIYFRDVTRQRQRDDHLRFLEAAVERQNDMVVITEAEDVLGPDGPRIVYVNEAFTRHMGYARHEVIGKTPRILQGSKTQRHELDRIAVAMRKWRSVRAELINYTRSGKEVWVELDIAPVADKTGRYTHWIAVERNITERKLAEQAMKTTDERFRLIATATGTAIWDWDVPQNRLWWSDGMTRIFGHDTDPAATIPTIWKANVHPDDMERVDRALADLLSGAVSSLREQYGFRRADGIWTVVEDRAFAIRDDEDRVVRVIGSLTDISDRLHLEERLRQAQKMEAVGQLTGGVAHDFNNLLTVILGSAEIIAERLDGLPELRKLAVMTMEAAEKGAELTSRLLAFSRKQPLEPKVVDIGHVVERLEDLLARTLPESIDLEIVCAEDIHTVEIDPGQFESALLNLVINARDAMADGGNLTIEVINATLDEGYTAAEPELVAGDYVLVAVTDTGQGIPAELLDRVYEPFFTTKEVGKGSGLGLSMVFGFVKQSNGHIRIYSEQGDGTTVKLYFPHLATFAKESVAIPPSPKFIGGTETILVVEDDDLVCDHVMGLLKSLGYAAIKASNGHEALQVLAKTASIDLLFTDVVMPGGMGGRELSEAARKMRPGLRVLFTSGYTENSIVHNGRLDAGVELISKPYGREQLAMKLRKVFATPPENL</sequence>
<comment type="caution">
    <text evidence="11">The sequence shown here is derived from an EMBL/GenBank/DDBJ whole genome shotgun (WGS) entry which is preliminary data.</text>
</comment>
<dbReference type="RefSeq" id="WP_202687734.1">
    <property type="nucleotide sequence ID" value="NZ_JAESVN010000002.1"/>
</dbReference>
<feature type="domain" description="Histidine kinase" evidence="7">
    <location>
        <begin position="944"/>
        <end position="1167"/>
    </location>
</feature>
<evidence type="ECO:0000256" key="1">
    <source>
        <dbReference type="ARBA" id="ARBA00000085"/>
    </source>
</evidence>
<dbReference type="InterPro" id="IPR013655">
    <property type="entry name" value="PAS_fold_3"/>
</dbReference>
<dbReference type="Gene3D" id="3.30.565.10">
    <property type="entry name" value="Histidine kinase-like ATPase, C-terminal domain"/>
    <property type="match status" value="1"/>
</dbReference>
<dbReference type="Gene3D" id="3.40.50.2300">
    <property type="match status" value="1"/>
</dbReference>
<dbReference type="InterPro" id="IPR001789">
    <property type="entry name" value="Sig_transdc_resp-reg_receiver"/>
</dbReference>
<dbReference type="EMBL" id="JAESVN010000002">
    <property type="protein sequence ID" value="MBL4916934.1"/>
    <property type="molecule type" value="Genomic_DNA"/>
</dbReference>
<dbReference type="SMART" id="SM00091">
    <property type="entry name" value="PAS"/>
    <property type="match status" value="6"/>
</dbReference>
<gene>
    <name evidence="11" type="ORF">JL811_06825</name>
</gene>
<dbReference type="Pfam" id="PF08447">
    <property type="entry name" value="PAS_3"/>
    <property type="match status" value="3"/>
</dbReference>
<dbReference type="Pfam" id="PF13426">
    <property type="entry name" value="PAS_9"/>
    <property type="match status" value="1"/>
</dbReference>
<dbReference type="CDD" id="cd00130">
    <property type="entry name" value="PAS"/>
    <property type="match status" value="4"/>
</dbReference>
<keyword evidence="5" id="KW-0418">Kinase</keyword>
<dbReference type="Pfam" id="PF02518">
    <property type="entry name" value="HATPase_c"/>
    <property type="match status" value="1"/>
</dbReference>
<dbReference type="InterPro" id="IPR052162">
    <property type="entry name" value="Sensor_kinase/Photoreceptor"/>
</dbReference>
<protein>
    <recommendedName>
        <fullName evidence="2">histidine kinase</fullName>
        <ecNumber evidence="2">2.7.13.3</ecNumber>
    </recommendedName>
</protein>
<feature type="domain" description="PAS" evidence="9">
    <location>
        <begin position="557"/>
        <end position="627"/>
    </location>
</feature>
<dbReference type="PROSITE" id="PS50112">
    <property type="entry name" value="PAS"/>
    <property type="match status" value="3"/>
</dbReference>
<dbReference type="PANTHER" id="PTHR43304">
    <property type="entry name" value="PHYTOCHROME-LIKE PROTEIN CPH1"/>
    <property type="match status" value="1"/>
</dbReference>
<feature type="modified residue" description="4-aspartylphosphate" evidence="6">
    <location>
        <position position="1238"/>
    </location>
</feature>
<dbReference type="Gene3D" id="3.30.450.20">
    <property type="entry name" value="PAS domain"/>
    <property type="match status" value="7"/>
</dbReference>
<dbReference type="SUPFAM" id="SSF55874">
    <property type="entry name" value="ATPase domain of HSP90 chaperone/DNA topoisomerase II/histidine kinase"/>
    <property type="match status" value="1"/>
</dbReference>
<keyword evidence="3 6" id="KW-0597">Phosphoprotein</keyword>
<feature type="domain" description="PAS" evidence="9">
    <location>
        <begin position="803"/>
        <end position="875"/>
    </location>
</feature>
<comment type="catalytic activity">
    <reaction evidence="1">
        <text>ATP + protein L-histidine = ADP + protein N-phospho-L-histidine.</text>
        <dbReference type="EC" id="2.7.13.3"/>
    </reaction>
</comment>
<keyword evidence="12" id="KW-1185">Reference proteome</keyword>
<evidence type="ECO:0000259" key="7">
    <source>
        <dbReference type="PROSITE" id="PS50109"/>
    </source>
</evidence>
<dbReference type="Gene3D" id="1.10.287.130">
    <property type="match status" value="1"/>
</dbReference>
<dbReference type="InterPro" id="IPR000014">
    <property type="entry name" value="PAS"/>
</dbReference>
<dbReference type="PRINTS" id="PR00344">
    <property type="entry name" value="BCTRLSENSOR"/>
</dbReference>
<feature type="domain" description="PAC" evidence="10">
    <location>
        <begin position="379"/>
        <end position="429"/>
    </location>
</feature>
<dbReference type="InterPro" id="IPR013656">
    <property type="entry name" value="PAS_4"/>
</dbReference>
<evidence type="ECO:0000256" key="4">
    <source>
        <dbReference type="ARBA" id="ARBA00022679"/>
    </source>
</evidence>
<dbReference type="InterPro" id="IPR036097">
    <property type="entry name" value="HisK_dim/P_sf"/>
</dbReference>
<evidence type="ECO:0000256" key="3">
    <source>
        <dbReference type="ARBA" id="ARBA00022553"/>
    </source>
</evidence>
<dbReference type="PROSITE" id="PS50113">
    <property type="entry name" value="PAC"/>
    <property type="match status" value="4"/>
</dbReference>
<evidence type="ECO:0000256" key="6">
    <source>
        <dbReference type="PROSITE-ProRule" id="PRU00169"/>
    </source>
</evidence>
<dbReference type="SMART" id="SM00388">
    <property type="entry name" value="HisKA"/>
    <property type="match status" value="1"/>
</dbReference>
<dbReference type="InterPro" id="IPR003594">
    <property type="entry name" value="HATPase_dom"/>
</dbReference>
<evidence type="ECO:0000256" key="2">
    <source>
        <dbReference type="ARBA" id="ARBA00012438"/>
    </source>
</evidence>
<dbReference type="Proteomes" id="UP000648908">
    <property type="component" value="Unassembled WGS sequence"/>
</dbReference>
<dbReference type="NCBIfam" id="TIGR00229">
    <property type="entry name" value="sensory_box"/>
    <property type="match status" value="3"/>
</dbReference>
<dbReference type="GO" id="GO:0000155">
    <property type="term" value="F:phosphorelay sensor kinase activity"/>
    <property type="evidence" value="ECO:0007669"/>
    <property type="project" value="InterPro"/>
</dbReference>
<dbReference type="SUPFAM" id="SSF47384">
    <property type="entry name" value="Homodimeric domain of signal transducing histidine kinase"/>
    <property type="match status" value="1"/>
</dbReference>
<dbReference type="InterPro" id="IPR003661">
    <property type="entry name" value="HisK_dim/P_dom"/>
</dbReference>
<evidence type="ECO:0000313" key="11">
    <source>
        <dbReference type="EMBL" id="MBL4916934.1"/>
    </source>
</evidence>
<dbReference type="InterPro" id="IPR004358">
    <property type="entry name" value="Sig_transdc_His_kin-like_C"/>
</dbReference>
<evidence type="ECO:0000259" key="9">
    <source>
        <dbReference type="PROSITE" id="PS50112"/>
    </source>
</evidence>
<evidence type="ECO:0000259" key="10">
    <source>
        <dbReference type="PROSITE" id="PS50113"/>
    </source>
</evidence>
<dbReference type="CDD" id="cd18161">
    <property type="entry name" value="REC_hyHK_blue-like"/>
    <property type="match status" value="1"/>
</dbReference>
<dbReference type="SMART" id="SM00387">
    <property type="entry name" value="HATPase_c"/>
    <property type="match status" value="1"/>
</dbReference>
<dbReference type="Pfam" id="PF00512">
    <property type="entry name" value="HisKA"/>
    <property type="match status" value="1"/>
</dbReference>
<keyword evidence="4" id="KW-0808">Transferase</keyword>
<dbReference type="EC" id="2.7.13.3" evidence="2"/>
<feature type="domain" description="PAC" evidence="10">
    <location>
        <begin position="748"/>
        <end position="802"/>
    </location>
</feature>
<reference evidence="11" key="1">
    <citation type="submission" date="2021-01" db="EMBL/GenBank/DDBJ databases">
        <title>Tabrizicola alba sp. nov. a motile alkaliphilic bacterium isolated from a soda lake.</title>
        <authorList>
            <person name="Szuroczki S."/>
            <person name="Abbaszade G."/>
            <person name="Schumann P."/>
            <person name="Toth E."/>
        </authorList>
    </citation>
    <scope>NUCLEOTIDE SEQUENCE</scope>
    <source>
        <strain evidence="11">DMG-N-6</strain>
    </source>
</reference>
<dbReference type="Pfam" id="PF08448">
    <property type="entry name" value="PAS_4"/>
    <property type="match status" value="1"/>
</dbReference>
<evidence type="ECO:0000256" key="5">
    <source>
        <dbReference type="ARBA" id="ARBA00022777"/>
    </source>
</evidence>
<evidence type="ECO:0000313" key="12">
    <source>
        <dbReference type="Proteomes" id="UP000648908"/>
    </source>
</evidence>
<dbReference type="CDD" id="cd16919">
    <property type="entry name" value="HATPase_CckA-like"/>
    <property type="match status" value="1"/>
</dbReference>
<dbReference type="InterPro" id="IPR036890">
    <property type="entry name" value="HATPase_C_sf"/>
</dbReference>
<name>A0A8K0VBX9_9RHOB</name>
<dbReference type="CDD" id="cd00082">
    <property type="entry name" value="HisKA"/>
    <property type="match status" value="1"/>
</dbReference>
<dbReference type="PROSITE" id="PS50110">
    <property type="entry name" value="RESPONSE_REGULATORY"/>
    <property type="match status" value="1"/>
</dbReference>
<organism evidence="11 12">
    <name type="scientific">Szabonella alba</name>
    <dbReference type="NCBI Taxonomy" id="2804194"/>
    <lineage>
        <taxon>Bacteria</taxon>
        <taxon>Pseudomonadati</taxon>
        <taxon>Pseudomonadota</taxon>
        <taxon>Alphaproteobacteria</taxon>
        <taxon>Rhodobacterales</taxon>
        <taxon>Paracoccaceae</taxon>
        <taxon>Szabonella</taxon>
    </lineage>
</organism>
<dbReference type="PROSITE" id="PS50109">
    <property type="entry name" value="HIS_KIN"/>
    <property type="match status" value="1"/>
</dbReference>
<proteinExistence type="predicted"/>
<evidence type="ECO:0000259" key="8">
    <source>
        <dbReference type="PROSITE" id="PS50110"/>
    </source>
</evidence>
<dbReference type="InterPro" id="IPR035965">
    <property type="entry name" value="PAS-like_dom_sf"/>
</dbReference>